<reference evidence="9" key="1">
    <citation type="submission" date="2025-08" db="UniProtKB">
        <authorList>
            <consortium name="RefSeq"/>
        </authorList>
    </citation>
    <scope>IDENTIFICATION</scope>
    <source>
        <strain evidence="9">Tuebingen</strain>
        <tissue evidence="9">Fibroblasts and whole tissue</tissue>
    </source>
</reference>
<dbReference type="ZFIN" id="ZDB-GENE-071115-4">
    <property type="gene designation" value="ripk3"/>
</dbReference>
<dbReference type="GO" id="GO:0007165">
    <property type="term" value="P:signal transduction"/>
    <property type="evidence" value="ECO:0000318"/>
    <property type="project" value="GO_Central"/>
</dbReference>
<dbReference type="InterPro" id="IPR051681">
    <property type="entry name" value="Ser/Thr_Kinases-Pseudokinases"/>
</dbReference>
<feature type="compositionally biased region" description="Polar residues" evidence="6">
    <location>
        <begin position="416"/>
        <end position="425"/>
    </location>
</feature>
<dbReference type="InterPro" id="IPR011009">
    <property type="entry name" value="Kinase-like_dom_sf"/>
</dbReference>
<keyword evidence="9" id="KW-0675">Receptor</keyword>
<dbReference type="InterPro" id="IPR000719">
    <property type="entry name" value="Prot_kinase_dom"/>
</dbReference>
<feature type="region of interest" description="Disordered" evidence="6">
    <location>
        <begin position="396"/>
        <end position="433"/>
    </location>
</feature>
<evidence type="ECO:0000256" key="3">
    <source>
        <dbReference type="ARBA" id="ARBA00022840"/>
    </source>
</evidence>
<keyword evidence="9" id="KW-0808">Transferase</keyword>
<dbReference type="Proteomes" id="UP000000437">
    <property type="component" value="Chromosome 7"/>
</dbReference>
<comment type="similarity">
    <text evidence="5">Belongs to the protein kinase superfamily.</text>
</comment>
<dbReference type="PROSITE" id="PS00107">
    <property type="entry name" value="PROTEIN_KINASE_ATP"/>
    <property type="match status" value="1"/>
</dbReference>
<gene>
    <name evidence="9 10" type="primary">ripk3</name>
</gene>
<dbReference type="PROSITE" id="PS00108">
    <property type="entry name" value="PROTEIN_KINASE_ST"/>
    <property type="match status" value="1"/>
</dbReference>
<evidence type="ECO:0000259" key="7">
    <source>
        <dbReference type="PROSITE" id="PS50011"/>
    </source>
</evidence>
<dbReference type="InterPro" id="IPR001245">
    <property type="entry name" value="Ser-Thr/Tyr_kinase_cat_dom"/>
</dbReference>
<evidence type="ECO:0000256" key="4">
    <source>
        <dbReference type="PROSITE-ProRule" id="PRU10141"/>
    </source>
</evidence>
<dbReference type="Pfam" id="PF07714">
    <property type="entry name" value="PK_Tyr_Ser-Thr"/>
    <property type="match status" value="1"/>
</dbReference>
<dbReference type="PANTHER" id="PTHR44329:SF297">
    <property type="entry name" value="RECEPTOR-INTERACTING SERINE_THREONINE-PROTEIN KINASE 3"/>
    <property type="match status" value="1"/>
</dbReference>
<dbReference type="PROSITE" id="PS50011">
    <property type="entry name" value="PROTEIN_KINASE_DOM"/>
    <property type="match status" value="1"/>
</dbReference>
<sequence length="433" mass="47939">MDGGEMRFRVSVVRDDCLDRFLRVGSGGFGQIFRARHTLWGTDVAVKLLHYKEGSASSAQREAELMFDAGNSNVVRVLGVYEGRLGDPQRPLQCGLVLEFLARGSLEDLLQRLAAPPPCALALRMALQVSLGMNFLHQLTPPILHLDLKPSNVLLSDSLDAKITDFGLSRVAENVCKYTGVNDEDEGGTLSYMPPEALQSSSYKPSKAFDVYSYGILLWSIITGKEPYSGVQSSLVRFRIPLGDRPDLASVDCSETEGLDELLKLMMQCWDQEPHRRPSFLDCVHAITAIYTMHARRLNDDVHDVLEQLQDDEICSSLRSVQISRKPHREVDPQDLSCVTGPAPQQETAAAYTETVQKECSPRAAPPVGAIRKTQRQTSNPAVQVSMSNVFGVQIGNNNSMNITQKPRQRHRTAPSAVNTHSSHPQNPPQKHQ</sequence>
<evidence type="ECO:0000313" key="10">
    <source>
        <dbReference type="ZFIN" id="ZDB-GENE-071115-4"/>
    </source>
</evidence>
<feature type="region of interest" description="Disordered" evidence="6">
    <location>
        <begin position="361"/>
        <end position="381"/>
    </location>
</feature>
<organism evidence="8 9">
    <name type="scientific">Danio rerio</name>
    <name type="common">Zebrafish</name>
    <name type="synonym">Brachydanio rerio</name>
    <dbReference type="NCBI Taxonomy" id="7955"/>
    <lineage>
        <taxon>Eukaryota</taxon>
        <taxon>Metazoa</taxon>
        <taxon>Chordata</taxon>
        <taxon>Craniata</taxon>
        <taxon>Vertebrata</taxon>
        <taxon>Euteleostomi</taxon>
        <taxon>Actinopterygii</taxon>
        <taxon>Neopterygii</taxon>
        <taxon>Teleostei</taxon>
        <taxon>Ostariophysi</taxon>
        <taxon>Cypriniformes</taxon>
        <taxon>Danionidae</taxon>
        <taxon>Danioninae</taxon>
        <taxon>Danio</taxon>
    </lineage>
</organism>
<feature type="compositionally biased region" description="Polar residues" evidence="6">
    <location>
        <begin position="396"/>
        <end position="406"/>
    </location>
</feature>
<dbReference type="GO" id="GO:0032496">
    <property type="term" value="P:response to lipopolysaccharide"/>
    <property type="evidence" value="ECO:0000315"/>
    <property type="project" value="ZFIN"/>
</dbReference>
<dbReference type="KEGG" id="dre:100004555"/>
<evidence type="ECO:0000256" key="1">
    <source>
        <dbReference type="ARBA" id="ARBA00022527"/>
    </source>
</evidence>
<dbReference type="AlphaFoldDB" id="A0A8M1PSS7"/>
<dbReference type="GO" id="GO:0005524">
    <property type="term" value="F:ATP binding"/>
    <property type="evidence" value="ECO:0007669"/>
    <property type="project" value="UniProtKB-UniRule"/>
</dbReference>
<dbReference type="AGR" id="ZFIN:ZDB-GENE-071115-4"/>
<dbReference type="InterPro" id="IPR017441">
    <property type="entry name" value="Protein_kinase_ATP_BS"/>
</dbReference>
<keyword evidence="3 4" id="KW-0067">ATP-binding</keyword>
<protein>
    <submittedName>
        <fullName evidence="9">Receptor-interacting serine/threonine-protein kinase 3 isoform X1</fullName>
    </submittedName>
</protein>
<name>A0A8M1PSS7_DANRE</name>
<evidence type="ECO:0000256" key="6">
    <source>
        <dbReference type="SAM" id="MobiDB-lite"/>
    </source>
</evidence>
<dbReference type="OrthoDB" id="4062651at2759"/>
<dbReference type="FunCoup" id="A0A8M1PSS7">
    <property type="interactions" value="163"/>
</dbReference>
<keyword evidence="2 4" id="KW-0547">Nucleotide-binding</keyword>
<keyword evidence="9" id="KW-0418">Kinase</keyword>
<dbReference type="GO" id="GO:0005737">
    <property type="term" value="C:cytoplasm"/>
    <property type="evidence" value="ECO:0000318"/>
    <property type="project" value="GO_Central"/>
</dbReference>
<keyword evidence="1 5" id="KW-0723">Serine/threonine-protein kinase</keyword>
<accession>A0A8M1PSS7</accession>
<dbReference type="PANTHER" id="PTHR44329">
    <property type="entry name" value="SERINE/THREONINE-PROTEIN KINASE TNNI3K-RELATED"/>
    <property type="match status" value="1"/>
</dbReference>
<dbReference type="Gene3D" id="1.10.510.10">
    <property type="entry name" value="Transferase(Phosphotransferase) domain 1"/>
    <property type="match status" value="1"/>
</dbReference>
<dbReference type="GO" id="GO:0004706">
    <property type="term" value="F:JUN kinase kinase kinase activity"/>
    <property type="evidence" value="ECO:0000318"/>
    <property type="project" value="GO_Central"/>
</dbReference>
<evidence type="ECO:0000313" key="8">
    <source>
        <dbReference type="Proteomes" id="UP000000437"/>
    </source>
</evidence>
<evidence type="ECO:0000313" key="9">
    <source>
        <dbReference type="RefSeq" id="XP_001343827.1"/>
    </source>
</evidence>
<dbReference type="RefSeq" id="XP_001343827.1">
    <property type="nucleotide sequence ID" value="XM_001343791.6"/>
</dbReference>
<feature type="binding site" evidence="4">
    <location>
        <position position="47"/>
    </location>
    <ligand>
        <name>ATP</name>
        <dbReference type="ChEBI" id="CHEBI:30616"/>
    </ligand>
</feature>
<keyword evidence="8" id="KW-1185">Reference proteome</keyword>
<dbReference type="GeneID" id="100004555"/>
<dbReference type="SMART" id="SM00220">
    <property type="entry name" value="S_TKc"/>
    <property type="match status" value="1"/>
</dbReference>
<dbReference type="CTD" id="11035"/>
<feature type="domain" description="Protein kinase" evidence="7">
    <location>
        <begin position="18"/>
        <end position="288"/>
    </location>
</feature>
<dbReference type="InterPro" id="IPR008271">
    <property type="entry name" value="Ser/Thr_kinase_AS"/>
</dbReference>
<evidence type="ECO:0000256" key="2">
    <source>
        <dbReference type="ARBA" id="ARBA00022741"/>
    </source>
</evidence>
<proteinExistence type="inferred from homology"/>
<evidence type="ECO:0000256" key="5">
    <source>
        <dbReference type="RuleBase" id="RU000304"/>
    </source>
</evidence>
<dbReference type="SUPFAM" id="SSF56112">
    <property type="entry name" value="Protein kinase-like (PK-like)"/>
    <property type="match status" value="1"/>
</dbReference>